<sequence>MSKQQAGSIKIKPKRLSIRRTRSPNRMGSERMRHDGYEQDRESSLPSDVRSRLWSLFVQIEREFECMHAENLALQERVEALNEKLDLVLSGGEKFGDGELFAEGGSSKTGYSKKQSASQLMSQKIKTTYKASTSKIVSSFKNPNQATSVECHRTRSFAGHRDGVWEVTCARHTPTMIGTASADRSARLWDVETGQCLLKYLGHNGSVNSIRFHPTDSIVCTGSGDGTCHIWRAIVSKPEERSHPGSADEADNITDEEFEGVDNPDASATACLRSPTCELKGHEGAVIAADWFTSGKQVVTASWDRTAKLWDVETAEHVHQLTGHDQELTHTCTHPSQQLIVTSSTDTTFRLWDFRTPSIHSVNVFQGHSDTVRSTAFTTKDIVVSGSDDRTVKVWDLKNMRSPLTTINTDSSVNRLSVSPVNNIIALPHDNRHIRLFDISGVRLARLPRRNGQGHQRMVCSTAWGEETNAKASCNLFSCGFDRRVLGWQVREEKDK</sequence>
<protein>
    <recommendedName>
        <fullName evidence="7">WD repeat-containing protein 37</fullName>
    </recommendedName>
</protein>
<dbReference type="PROSITE" id="PS00678">
    <property type="entry name" value="WD_REPEATS_1"/>
    <property type="match status" value="3"/>
</dbReference>
<evidence type="ECO:0000256" key="2">
    <source>
        <dbReference type="ARBA" id="ARBA00004496"/>
    </source>
</evidence>
<dbReference type="InterPro" id="IPR019775">
    <property type="entry name" value="WD40_repeat_CS"/>
</dbReference>
<keyword evidence="6" id="KW-0539">Nucleus</keyword>
<comment type="subcellular location">
    <subcellularLocation>
        <location evidence="2">Cytoplasm</location>
    </subcellularLocation>
    <subcellularLocation>
        <location evidence="1">Nucleus</location>
    </subcellularLocation>
</comment>
<dbReference type="InterPro" id="IPR036322">
    <property type="entry name" value="WD40_repeat_dom_sf"/>
</dbReference>
<keyword evidence="3" id="KW-0963">Cytoplasm</keyword>
<dbReference type="Proteomes" id="UP001159427">
    <property type="component" value="Unassembled WGS sequence"/>
</dbReference>
<keyword evidence="11" id="KW-1185">Reference proteome</keyword>
<evidence type="ECO:0000256" key="3">
    <source>
        <dbReference type="ARBA" id="ARBA00022490"/>
    </source>
</evidence>
<organism evidence="10 11">
    <name type="scientific">Porites evermanni</name>
    <dbReference type="NCBI Taxonomy" id="104178"/>
    <lineage>
        <taxon>Eukaryota</taxon>
        <taxon>Metazoa</taxon>
        <taxon>Cnidaria</taxon>
        <taxon>Anthozoa</taxon>
        <taxon>Hexacorallia</taxon>
        <taxon>Scleractinia</taxon>
        <taxon>Fungiina</taxon>
        <taxon>Poritidae</taxon>
        <taxon>Porites</taxon>
    </lineage>
</organism>
<feature type="repeat" description="WD" evidence="8">
    <location>
        <begin position="200"/>
        <end position="231"/>
    </location>
</feature>
<dbReference type="InterPro" id="IPR015943">
    <property type="entry name" value="WD40/YVTN_repeat-like_dom_sf"/>
</dbReference>
<dbReference type="CDD" id="cd00200">
    <property type="entry name" value="WD40"/>
    <property type="match status" value="1"/>
</dbReference>
<feature type="region of interest" description="Disordered" evidence="9">
    <location>
        <begin position="1"/>
        <end position="44"/>
    </location>
</feature>
<dbReference type="EMBL" id="CALNXI010001711">
    <property type="protein sequence ID" value="CAH3175481.1"/>
    <property type="molecule type" value="Genomic_DNA"/>
</dbReference>
<feature type="repeat" description="WD" evidence="8">
    <location>
        <begin position="365"/>
        <end position="405"/>
    </location>
</feature>
<dbReference type="PANTHER" id="PTHR19855:SF12">
    <property type="entry name" value="WD REPEAT-CONTAINING PROTEIN 37"/>
    <property type="match status" value="1"/>
</dbReference>
<feature type="repeat" description="WD" evidence="8">
    <location>
        <begin position="157"/>
        <end position="199"/>
    </location>
</feature>
<dbReference type="PROSITE" id="PS50294">
    <property type="entry name" value="WD_REPEATS_REGION"/>
    <property type="match status" value="4"/>
</dbReference>
<evidence type="ECO:0000313" key="11">
    <source>
        <dbReference type="Proteomes" id="UP001159427"/>
    </source>
</evidence>
<proteinExistence type="predicted"/>
<evidence type="ECO:0000256" key="1">
    <source>
        <dbReference type="ARBA" id="ARBA00004123"/>
    </source>
</evidence>
<reference evidence="10 11" key="1">
    <citation type="submission" date="2022-05" db="EMBL/GenBank/DDBJ databases">
        <authorList>
            <consortium name="Genoscope - CEA"/>
            <person name="William W."/>
        </authorList>
    </citation>
    <scope>NUCLEOTIDE SEQUENCE [LARGE SCALE GENOMIC DNA]</scope>
</reference>
<dbReference type="PRINTS" id="PR00320">
    <property type="entry name" value="GPROTEINBRPT"/>
</dbReference>
<dbReference type="SUPFAM" id="SSF50978">
    <property type="entry name" value="WD40 repeat-like"/>
    <property type="match status" value="1"/>
</dbReference>
<feature type="repeat" description="WD" evidence="8">
    <location>
        <begin position="279"/>
        <end position="320"/>
    </location>
</feature>
<evidence type="ECO:0000256" key="4">
    <source>
        <dbReference type="ARBA" id="ARBA00022574"/>
    </source>
</evidence>
<gene>
    <name evidence="10" type="ORF">PEVE_00010172</name>
</gene>
<evidence type="ECO:0000313" key="10">
    <source>
        <dbReference type="EMBL" id="CAH3175481.1"/>
    </source>
</evidence>
<keyword evidence="4 8" id="KW-0853">WD repeat</keyword>
<dbReference type="Pfam" id="PF00400">
    <property type="entry name" value="WD40"/>
    <property type="match status" value="5"/>
</dbReference>
<evidence type="ECO:0000256" key="8">
    <source>
        <dbReference type="PROSITE-ProRule" id="PRU00221"/>
    </source>
</evidence>
<dbReference type="InterPro" id="IPR001680">
    <property type="entry name" value="WD40_rpt"/>
</dbReference>
<dbReference type="Gene3D" id="2.130.10.10">
    <property type="entry name" value="YVTN repeat-like/Quinoprotein amine dehydrogenase"/>
    <property type="match status" value="3"/>
</dbReference>
<feature type="repeat" description="WD" evidence="8">
    <location>
        <begin position="321"/>
        <end position="362"/>
    </location>
</feature>
<evidence type="ECO:0000256" key="9">
    <source>
        <dbReference type="SAM" id="MobiDB-lite"/>
    </source>
</evidence>
<dbReference type="PROSITE" id="PS50082">
    <property type="entry name" value="WD_REPEATS_2"/>
    <property type="match status" value="5"/>
</dbReference>
<feature type="compositionally biased region" description="Basic and acidic residues" evidence="9">
    <location>
        <begin position="28"/>
        <end position="43"/>
    </location>
</feature>
<evidence type="ECO:0000256" key="7">
    <source>
        <dbReference type="ARBA" id="ARBA00040954"/>
    </source>
</evidence>
<keyword evidence="5" id="KW-0677">Repeat</keyword>
<feature type="compositionally biased region" description="Basic residues" evidence="9">
    <location>
        <begin position="11"/>
        <end position="23"/>
    </location>
</feature>
<name>A0ABN8R9I3_9CNID</name>
<evidence type="ECO:0000256" key="6">
    <source>
        <dbReference type="ARBA" id="ARBA00023242"/>
    </source>
</evidence>
<evidence type="ECO:0000256" key="5">
    <source>
        <dbReference type="ARBA" id="ARBA00022737"/>
    </source>
</evidence>
<dbReference type="SMART" id="SM00320">
    <property type="entry name" value="WD40"/>
    <property type="match status" value="7"/>
</dbReference>
<comment type="caution">
    <text evidence="10">The sequence shown here is derived from an EMBL/GenBank/DDBJ whole genome shotgun (WGS) entry which is preliminary data.</text>
</comment>
<dbReference type="InterPro" id="IPR020472">
    <property type="entry name" value="WD40_PAC1"/>
</dbReference>
<accession>A0ABN8R9I3</accession>
<dbReference type="PANTHER" id="PTHR19855">
    <property type="entry name" value="WD40 REPEAT PROTEIN 12, 37"/>
    <property type="match status" value="1"/>
</dbReference>